<evidence type="ECO:0000313" key="13">
    <source>
        <dbReference type="Proteomes" id="UP000807306"/>
    </source>
</evidence>
<keyword evidence="13" id="KW-1185">Reference proteome</keyword>
<keyword evidence="9" id="KW-0050">Antiport</keyword>
<dbReference type="AlphaFoldDB" id="A0A9P6EHX3"/>
<keyword evidence="8 9" id="KW-0739">Sodium transport</keyword>
<keyword evidence="2 9" id="KW-0813">Transport</keyword>
<evidence type="ECO:0000256" key="10">
    <source>
        <dbReference type="SAM" id="Phobius"/>
    </source>
</evidence>
<dbReference type="GO" id="GO:0005770">
    <property type="term" value="C:late endosome"/>
    <property type="evidence" value="ECO:0007669"/>
    <property type="project" value="TreeGrafter"/>
</dbReference>
<name>A0A9P6EHX3_9AGAR</name>
<evidence type="ECO:0000256" key="9">
    <source>
        <dbReference type="RuleBase" id="RU003722"/>
    </source>
</evidence>
<feature type="transmembrane region" description="Helical" evidence="10">
    <location>
        <begin position="398"/>
        <end position="422"/>
    </location>
</feature>
<dbReference type="GO" id="GO:0015386">
    <property type="term" value="F:potassium:proton antiporter activity"/>
    <property type="evidence" value="ECO:0007669"/>
    <property type="project" value="TreeGrafter"/>
</dbReference>
<feature type="transmembrane region" description="Helical" evidence="10">
    <location>
        <begin position="496"/>
        <end position="521"/>
    </location>
</feature>
<reference evidence="12" key="1">
    <citation type="submission" date="2020-11" db="EMBL/GenBank/DDBJ databases">
        <authorList>
            <consortium name="DOE Joint Genome Institute"/>
            <person name="Ahrendt S."/>
            <person name="Riley R."/>
            <person name="Andreopoulos W."/>
            <person name="Labutti K."/>
            <person name="Pangilinan J."/>
            <person name="Ruiz-Duenas F.J."/>
            <person name="Barrasa J.M."/>
            <person name="Sanchez-Garcia M."/>
            <person name="Camarero S."/>
            <person name="Miyauchi S."/>
            <person name="Serrano A."/>
            <person name="Linde D."/>
            <person name="Babiker R."/>
            <person name="Drula E."/>
            <person name="Ayuso-Fernandez I."/>
            <person name="Pacheco R."/>
            <person name="Padilla G."/>
            <person name="Ferreira P."/>
            <person name="Barriuso J."/>
            <person name="Kellner H."/>
            <person name="Castanera R."/>
            <person name="Alfaro M."/>
            <person name="Ramirez L."/>
            <person name="Pisabarro A.G."/>
            <person name="Kuo A."/>
            <person name="Tritt A."/>
            <person name="Lipzen A."/>
            <person name="He G."/>
            <person name="Yan M."/>
            <person name="Ng V."/>
            <person name="Cullen D."/>
            <person name="Martin F."/>
            <person name="Rosso M.-N."/>
            <person name="Henrissat B."/>
            <person name="Hibbett D."/>
            <person name="Martinez A.T."/>
            <person name="Grigoriev I.V."/>
        </authorList>
    </citation>
    <scope>NUCLEOTIDE SEQUENCE</scope>
    <source>
        <strain evidence="12">CBS 506.95</strain>
    </source>
</reference>
<dbReference type="GO" id="GO:0000329">
    <property type="term" value="C:fungal-type vacuole membrane"/>
    <property type="evidence" value="ECO:0007669"/>
    <property type="project" value="TreeGrafter"/>
</dbReference>
<evidence type="ECO:0000256" key="8">
    <source>
        <dbReference type="ARBA" id="ARBA00023201"/>
    </source>
</evidence>
<gene>
    <name evidence="12" type="ORF">CPB83DRAFT_287236</name>
</gene>
<accession>A0A9P6EHX3</accession>
<feature type="domain" description="Cation/H+ exchanger transmembrane" evidence="11">
    <location>
        <begin position="44"/>
        <end position="439"/>
    </location>
</feature>
<keyword evidence="7 10" id="KW-0472">Membrane</keyword>
<feature type="transmembrane region" description="Helical" evidence="10">
    <location>
        <begin position="321"/>
        <end position="343"/>
    </location>
</feature>
<dbReference type="PANTHER" id="PTHR10110">
    <property type="entry name" value="SODIUM/HYDROGEN EXCHANGER"/>
    <property type="match status" value="1"/>
</dbReference>
<keyword evidence="6 9" id="KW-0406">Ion transport</keyword>
<evidence type="ECO:0000256" key="1">
    <source>
        <dbReference type="ARBA" id="ARBA00004141"/>
    </source>
</evidence>
<comment type="caution">
    <text evidence="12">The sequence shown here is derived from an EMBL/GenBank/DDBJ whole genome shotgun (WGS) entry which is preliminary data.</text>
</comment>
<evidence type="ECO:0000313" key="12">
    <source>
        <dbReference type="EMBL" id="KAF9529167.1"/>
    </source>
</evidence>
<feature type="transmembrane region" description="Helical" evidence="10">
    <location>
        <begin position="265"/>
        <end position="285"/>
    </location>
</feature>
<dbReference type="InterPro" id="IPR018422">
    <property type="entry name" value="Cation/H_exchanger_CPA1"/>
</dbReference>
<feature type="transmembrane region" description="Helical" evidence="10">
    <location>
        <begin position="32"/>
        <end position="51"/>
    </location>
</feature>
<sequence length="546" mass="59104">MSSLTALLPTPSSLLPDPLDPAASEEEYYSSWSLFLVCILLLLSLLTSYHLQHNRIRILMVHETLVSIVAGTVVGLIVRLAPGTMIREMLSFRHTVFFNLLLPPIILNSGYELRQREFFRNFGTILTFAFLGTFISAVGVGVLTFIYSSLSLDTPPLSLIECLTFGSTLSATDPVTILAIFNQYKVDPKLYTIIFGESLLNDAVSIVMYDTLSQLHSLHGPGGLGVSSLVHGTGLFLLSFFTSLALGILFGLSTSLTLKHTQLRLYPALETSVISLSAYTCYFFSNGMGQSGIVSLLFCGITLKHYAVHTMSRRTRRSTRYIFETLAKISEGFIFVYLGLGLFTSPPSGGTPVPSGASLGSLSIPNSQLSLHQIATTIASTPTPTPILNGIFTSIKPLFILITLCSVVFTRYAAVFPLASLINWGHAWRWRRVNGVSGVNGVGRGSSLHGSTLNGTHSNVGAHGDIGSEGRGTGDMGNIDRPLEPPKELPEAYQTLLFWAGLRGAVGVALAAGFKGFFFLFSTCFFGPQPDADTQTRRSQTCQLSI</sequence>
<keyword evidence="4 10" id="KW-1133">Transmembrane helix</keyword>
<dbReference type="PANTHER" id="PTHR10110:SF187">
    <property type="entry name" value="SODIUM_HYDROGEN EXCHANGER"/>
    <property type="match status" value="1"/>
</dbReference>
<feature type="transmembrane region" description="Helical" evidence="10">
    <location>
        <begin position="229"/>
        <end position="253"/>
    </location>
</feature>
<dbReference type="Proteomes" id="UP000807306">
    <property type="component" value="Unassembled WGS sequence"/>
</dbReference>
<evidence type="ECO:0000256" key="2">
    <source>
        <dbReference type="ARBA" id="ARBA00022448"/>
    </source>
</evidence>
<keyword evidence="3 9" id="KW-0812">Transmembrane</keyword>
<evidence type="ECO:0000256" key="3">
    <source>
        <dbReference type="ARBA" id="ARBA00022692"/>
    </source>
</evidence>
<dbReference type="Pfam" id="PF00999">
    <property type="entry name" value="Na_H_Exchanger"/>
    <property type="match status" value="1"/>
</dbReference>
<dbReference type="OrthoDB" id="196264at2759"/>
<dbReference type="GO" id="GO:0005769">
    <property type="term" value="C:early endosome"/>
    <property type="evidence" value="ECO:0007669"/>
    <property type="project" value="TreeGrafter"/>
</dbReference>
<dbReference type="Gene3D" id="6.10.140.1330">
    <property type="match status" value="1"/>
</dbReference>
<dbReference type="EMBL" id="MU157848">
    <property type="protein sequence ID" value="KAF9529167.1"/>
    <property type="molecule type" value="Genomic_DNA"/>
</dbReference>
<dbReference type="NCBIfam" id="TIGR00840">
    <property type="entry name" value="b_cpa1"/>
    <property type="match status" value="1"/>
</dbReference>
<dbReference type="InterPro" id="IPR006153">
    <property type="entry name" value="Cation/H_exchanger_TM"/>
</dbReference>
<comment type="subcellular location">
    <subcellularLocation>
        <location evidence="1">Membrane</location>
        <topology evidence="1">Multi-pass membrane protein</topology>
    </subcellularLocation>
</comment>
<feature type="transmembrane region" description="Helical" evidence="10">
    <location>
        <begin position="123"/>
        <end position="146"/>
    </location>
</feature>
<organism evidence="12 13">
    <name type="scientific">Crepidotus variabilis</name>
    <dbReference type="NCBI Taxonomy" id="179855"/>
    <lineage>
        <taxon>Eukaryota</taxon>
        <taxon>Fungi</taxon>
        <taxon>Dikarya</taxon>
        <taxon>Basidiomycota</taxon>
        <taxon>Agaricomycotina</taxon>
        <taxon>Agaricomycetes</taxon>
        <taxon>Agaricomycetidae</taxon>
        <taxon>Agaricales</taxon>
        <taxon>Agaricineae</taxon>
        <taxon>Crepidotaceae</taxon>
        <taxon>Crepidotus</taxon>
    </lineage>
</organism>
<dbReference type="GO" id="GO:0015385">
    <property type="term" value="F:sodium:proton antiporter activity"/>
    <property type="evidence" value="ECO:0007669"/>
    <property type="project" value="InterPro"/>
</dbReference>
<proteinExistence type="inferred from homology"/>
<feature type="transmembrane region" description="Helical" evidence="10">
    <location>
        <begin position="58"/>
        <end position="78"/>
    </location>
</feature>
<feature type="transmembrane region" description="Helical" evidence="10">
    <location>
        <begin position="291"/>
        <end position="309"/>
    </location>
</feature>
<evidence type="ECO:0000256" key="6">
    <source>
        <dbReference type="ARBA" id="ARBA00023065"/>
    </source>
</evidence>
<dbReference type="InterPro" id="IPR004709">
    <property type="entry name" value="NaH_exchanger"/>
</dbReference>
<evidence type="ECO:0000256" key="7">
    <source>
        <dbReference type="ARBA" id="ARBA00023136"/>
    </source>
</evidence>
<keyword evidence="5" id="KW-0915">Sodium</keyword>
<feature type="transmembrane region" description="Helical" evidence="10">
    <location>
        <begin position="90"/>
        <end position="111"/>
    </location>
</feature>
<dbReference type="GO" id="GO:0007035">
    <property type="term" value="P:vacuolar acidification"/>
    <property type="evidence" value="ECO:0007669"/>
    <property type="project" value="TreeGrafter"/>
</dbReference>
<evidence type="ECO:0000259" key="11">
    <source>
        <dbReference type="Pfam" id="PF00999"/>
    </source>
</evidence>
<comment type="similarity">
    <text evidence="9">Belongs to the monovalent cation:proton antiporter 1 (CPA1) transporter (TC 2.A.36) family.</text>
</comment>
<evidence type="ECO:0000256" key="4">
    <source>
        <dbReference type="ARBA" id="ARBA00022989"/>
    </source>
</evidence>
<dbReference type="PRINTS" id="PR01084">
    <property type="entry name" value="NAHEXCHNGR"/>
</dbReference>
<evidence type="ECO:0000256" key="5">
    <source>
        <dbReference type="ARBA" id="ARBA00023053"/>
    </source>
</evidence>
<protein>
    <recommendedName>
        <fullName evidence="9">Sodium/hydrogen exchanger</fullName>
    </recommendedName>
</protein>